<dbReference type="Proteomes" id="UP000002058">
    <property type="component" value="Unassembled WGS sequence"/>
</dbReference>
<name>C4JWB0_UNCRE</name>
<reference evidence="2" key="1">
    <citation type="journal article" date="2009" name="Genome Res.">
        <title>Comparative genomic analyses of the human fungal pathogens Coccidioides and their relatives.</title>
        <authorList>
            <person name="Sharpton T.J."/>
            <person name="Stajich J.E."/>
            <person name="Rounsley S.D."/>
            <person name="Gardner M.J."/>
            <person name="Wortman J.R."/>
            <person name="Jordar V.S."/>
            <person name="Maiti R."/>
            <person name="Kodira C.D."/>
            <person name="Neafsey D.E."/>
            <person name="Zeng Q."/>
            <person name="Hung C.-Y."/>
            <person name="McMahan C."/>
            <person name="Muszewska A."/>
            <person name="Grynberg M."/>
            <person name="Mandel M.A."/>
            <person name="Kellner E.M."/>
            <person name="Barker B.M."/>
            <person name="Galgiani J.N."/>
            <person name="Orbach M.J."/>
            <person name="Kirkland T.N."/>
            <person name="Cole G.T."/>
            <person name="Henn M.R."/>
            <person name="Birren B.W."/>
            <person name="Taylor J.W."/>
        </authorList>
    </citation>
    <scope>NUCLEOTIDE SEQUENCE [LARGE SCALE GENOMIC DNA]</scope>
    <source>
        <strain evidence="2">UAMH 1704</strain>
    </source>
</reference>
<evidence type="ECO:0000313" key="2">
    <source>
        <dbReference type="Proteomes" id="UP000002058"/>
    </source>
</evidence>
<proteinExistence type="predicted"/>
<dbReference type="InParanoid" id="C4JWB0"/>
<dbReference type="KEGG" id="ure:UREG_06852"/>
<dbReference type="HOGENOM" id="CLU_2560005_0_0_1"/>
<organism evidence="1 2">
    <name type="scientific">Uncinocarpus reesii (strain UAMH 1704)</name>
    <dbReference type="NCBI Taxonomy" id="336963"/>
    <lineage>
        <taxon>Eukaryota</taxon>
        <taxon>Fungi</taxon>
        <taxon>Dikarya</taxon>
        <taxon>Ascomycota</taxon>
        <taxon>Pezizomycotina</taxon>
        <taxon>Eurotiomycetes</taxon>
        <taxon>Eurotiomycetidae</taxon>
        <taxon>Onygenales</taxon>
        <taxon>Onygenaceae</taxon>
        <taxon>Uncinocarpus</taxon>
    </lineage>
</organism>
<dbReference type="AlphaFoldDB" id="C4JWB0"/>
<accession>C4JWB0</accession>
<keyword evidence="2" id="KW-1185">Reference proteome</keyword>
<gene>
    <name evidence="1" type="ORF">UREG_06852</name>
</gene>
<dbReference type="GeneID" id="8437380"/>
<sequence>MILALIKGDSRTGGELRLAQAFWDLPRAAKELVVAPCVCLGTLNLSNKYCKEEKYQHGDGIGAFVLQWFWLLSAELANIKAS</sequence>
<dbReference type="VEuPathDB" id="FungiDB:UREG_06852"/>
<dbReference type="RefSeq" id="XP_002583885.1">
    <property type="nucleotide sequence ID" value="XM_002583839.1"/>
</dbReference>
<protein>
    <submittedName>
        <fullName evidence="1">Uncharacterized protein</fullName>
    </submittedName>
</protein>
<dbReference type="EMBL" id="CH476618">
    <property type="protein sequence ID" value="EEP81987.1"/>
    <property type="molecule type" value="Genomic_DNA"/>
</dbReference>
<evidence type="ECO:0000313" key="1">
    <source>
        <dbReference type="EMBL" id="EEP81987.1"/>
    </source>
</evidence>